<evidence type="ECO:0000313" key="2">
    <source>
        <dbReference type="Proteomes" id="UP001239111"/>
    </source>
</evidence>
<reference evidence="1" key="1">
    <citation type="submission" date="2023-04" db="EMBL/GenBank/DDBJ databases">
        <title>A chromosome-level genome assembly of the parasitoid wasp Eretmocerus hayati.</title>
        <authorList>
            <person name="Zhong Y."/>
            <person name="Liu S."/>
            <person name="Liu Y."/>
        </authorList>
    </citation>
    <scope>NUCLEOTIDE SEQUENCE</scope>
    <source>
        <strain evidence="1">ZJU_SS_LIU_2023</strain>
    </source>
</reference>
<sequence length="625" mass="69874">MECMLWLAVKGEDLVNARYLIKKGCDVDEKRYGTSCLLKAIKTCNLDMVKLLLESGADTNSTDNRGNGPLHIALQIDDAKKRLLMTKLLLECHALRTSFSNHGPTYVHGAVRIPDFNLVQLLLDAGAQLNCSDRCSPEGAAGNPLHTAIKYLEGKVRCDMMEKLIRAGADVDSKDYEGNSCLHHAVECGTYNEAWELIFLLLNAGAKINCVNDKGISPLAAAVKKGDYRLLKKMIHAGAKVKISKSCTGSALHIAVKSCDERIVKLLLDKGATVNALDDDGKNILYYAVKYFDPTKELECMSILKILLMHGAAVNSKRYANFAPFGAVLRYGNEAMMNLFFENGIRKDMCGIQFPLQHAALNNNLEILECLLKSRRYDIDSLNMGCTTLAAAVRFGPLSSVQLLLEWGADPNIPITSSENLDSDISLTPLSQALCERETEYADLLFSGGAVLDRLTMESFSILNFDFKKRRQINMVGHILLLKDQGHPIPSEAERFIKEEVRNVSKLINLCQTELETLKETVLHGSVTLYDILVGQDITPYMSNKDFMDKFDSVEVVDNFQVYGSKIKYRFLLSQSRRNLLDETKYSLKKVLGKRRINCDSILYEIMSYLHVKDLRNLSGIETHK</sequence>
<keyword evidence="2" id="KW-1185">Reference proteome</keyword>
<dbReference type="EMBL" id="CM056743">
    <property type="protein sequence ID" value="KAJ8673561.1"/>
    <property type="molecule type" value="Genomic_DNA"/>
</dbReference>
<proteinExistence type="predicted"/>
<protein>
    <submittedName>
        <fullName evidence="1">Uncharacterized protein</fullName>
    </submittedName>
</protein>
<comment type="caution">
    <text evidence="1">The sequence shown here is derived from an EMBL/GenBank/DDBJ whole genome shotgun (WGS) entry which is preliminary data.</text>
</comment>
<organism evidence="1 2">
    <name type="scientific">Eretmocerus hayati</name>
    <dbReference type="NCBI Taxonomy" id="131215"/>
    <lineage>
        <taxon>Eukaryota</taxon>
        <taxon>Metazoa</taxon>
        <taxon>Ecdysozoa</taxon>
        <taxon>Arthropoda</taxon>
        <taxon>Hexapoda</taxon>
        <taxon>Insecta</taxon>
        <taxon>Pterygota</taxon>
        <taxon>Neoptera</taxon>
        <taxon>Endopterygota</taxon>
        <taxon>Hymenoptera</taxon>
        <taxon>Apocrita</taxon>
        <taxon>Proctotrupomorpha</taxon>
        <taxon>Chalcidoidea</taxon>
        <taxon>Aphelinidae</taxon>
        <taxon>Aphelininae</taxon>
        <taxon>Eretmocerus</taxon>
    </lineage>
</organism>
<dbReference type="Proteomes" id="UP001239111">
    <property type="component" value="Chromosome 3"/>
</dbReference>
<name>A0ACC2NRP7_9HYME</name>
<gene>
    <name evidence="1" type="ORF">QAD02_004823</name>
</gene>
<evidence type="ECO:0000313" key="1">
    <source>
        <dbReference type="EMBL" id="KAJ8673561.1"/>
    </source>
</evidence>
<accession>A0ACC2NRP7</accession>